<dbReference type="AlphaFoldDB" id="A0A284S2H8"/>
<name>A0A284S2H8_ARMOS</name>
<evidence type="ECO:0000313" key="1">
    <source>
        <dbReference type="EMBL" id="SJL15196.1"/>
    </source>
</evidence>
<gene>
    <name evidence="1" type="ORF">ARMOST_18682</name>
</gene>
<evidence type="ECO:0000313" key="2">
    <source>
        <dbReference type="Proteomes" id="UP000219338"/>
    </source>
</evidence>
<proteinExistence type="predicted"/>
<sequence>MSPHIYDPFLLAFARPHDDNRSTPTVLFTNNSLDGLILPQEYVILAEDSECVASSSVENLQFAVVFVGLGPRAVKSVSRPNDDLAGWNIRMRE</sequence>
<keyword evidence="2" id="KW-1185">Reference proteome</keyword>
<dbReference type="EMBL" id="FUEG01000027">
    <property type="protein sequence ID" value="SJL15196.1"/>
    <property type="molecule type" value="Genomic_DNA"/>
</dbReference>
<dbReference type="Proteomes" id="UP000219338">
    <property type="component" value="Unassembled WGS sequence"/>
</dbReference>
<organism evidence="1 2">
    <name type="scientific">Armillaria ostoyae</name>
    <name type="common">Armillaria root rot fungus</name>
    <dbReference type="NCBI Taxonomy" id="47428"/>
    <lineage>
        <taxon>Eukaryota</taxon>
        <taxon>Fungi</taxon>
        <taxon>Dikarya</taxon>
        <taxon>Basidiomycota</taxon>
        <taxon>Agaricomycotina</taxon>
        <taxon>Agaricomycetes</taxon>
        <taxon>Agaricomycetidae</taxon>
        <taxon>Agaricales</taxon>
        <taxon>Marasmiineae</taxon>
        <taxon>Physalacriaceae</taxon>
        <taxon>Armillaria</taxon>
    </lineage>
</organism>
<reference evidence="2" key="1">
    <citation type="journal article" date="2017" name="Nat. Ecol. Evol.">
        <title>Genome expansion and lineage-specific genetic innovations in the forest pathogenic fungi Armillaria.</title>
        <authorList>
            <person name="Sipos G."/>
            <person name="Prasanna A.N."/>
            <person name="Walter M.C."/>
            <person name="O'Connor E."/>
            <person name="Balint B."/>
            <person name="Krizsan K."/>
            <person name="Kiss B."/>
            <person name="Hess J."/>
            <person name="Varga T."/>
            <person name="Slot J."/>
            <person name="Riley R."/>
            <person name="Boka B."/>
            <person name="Rigling D."/>
            <person name="Barry K."/>
            <person name="Lee J."/>
            <person name="Mihaltcheva S."/>
            <person name="LaButti K."/>
            <person name="Lipzen A."/>
            <person name="Waldron R."/>
            <person name="Moloney N.M."/>
            <person name="Sperisen C."/>
            <person name="Kredics L."/>
            <person name="Vagvoelgyi C."/>
            <person name="Patrignani A."/>
            <person name="Fitzpatrick D."/>
            <person name="Nagy I."/>
            <person name="Doyle S."/>
            <person name="Anderson J.B."/>
            <person name="Grigoriev I.V."/>
            <person name="Gueldener U."/>
            <person name="Muensterkoetter M."/>
            <person name="Nagy L.G."/>
        </authorList>
    </citation>
    <scope>NUCLEOTIDE SEQUENCE [LARGE SCALE GENOMIC DNA]</scope>
    <source>
        <strain evidence="2">C18/9</strain>
    </source>
</reference>
<accession>A0A284S2H8</accession>
<protein>
    <submittedName>
        <fullName evidence="1">Uncharacterized protein</fullName>
    </submittedName>
</protein>